<dbReference type="AlphaFoldDB" id="A0A1Y1XC88"/>
<name>A0A1Y1XC88_9FUNG</name>
<evidence type="ECO:0000313" key="3">
    <source>
        <dbReference type="Proteomes" id="UP000193944"/>
    </source>
</evidence>
<reference evidence="2 3" key="1">
    <citation type="submission" date="2016-08" db="EMBL/GenBank/DDBJ databases">
        <title>A Parts List for Fungal Cellulosomes Revealed by Comparative Genomics.</title>
        <authorList>
            <consortium name="DOE Joint Genome Institute"/>
            <person name="Haitjema C.H."/>
            <person name="Gilmore S.P."/>
            <person name="Henske J.K."/>
            <person name="Solomon K.V."/>
            <person name="De Groot R."/>
            <person name="Kuo A."/>
            <person name="Mondo S.J."/>
            <person name="Salamov A.A."/>
            <person name="Labutti K."/>
            <person name="Zhao Z."/>
            <person name="Chiniquy J."/>
            <person name="Barry K."/>
            <person name="Brewer H.M."/>
            <person name="Purvine S.O."/>
            <person name="Wright A.T."/>
            <person name="Boxma B."/>
            <person name="Van Alen T."/>
            <person name="Hackstein J.H."/>
            <person name="Baker S.E."/>
            <person name="Grigoriev I.V."/>
            <person name="O'Malley M.A."/>
        </authorList>
    </citation>
    <scope>NUCLEOTIDE SEQUENCE [LARGE SCALE GENOMIC DNA]</scope>
    <source>
        <strain evidence="2 3">S4</strain>
    </source>
</reference>
<keyword evidence="1" id="KW-0732">Signal</keyword>
<dbReference type="Proteomes" id="UP000193944">
    <property type="component" value="Unassembled WGS sequence"/>
</dbReference>
<dbReference type="Pfam" id="PF13416">
    <property type="entry name" value="SBP_bac_8"/>
    <property type="match status" value="1"/>
</dbReference>
<dbReference type="OrthoDB" id="2144927at2759"/>
<organism evidence="2 3">
    <name type="scientific">Anaeromyces robustus</name>
    <dbReference type="NCBI Taxonomy" id="1754192"/>
    <lineage>
        <taxon>Eukaryota</taxon>
        <taxon>Fungi</taxon>
        <taxon>Fungi incertae sedis</taxon>
        <taxon>Chytridiomycota</taxon>
        <taxon>Chytridiomycota incertae sedis</taxon>
        <taxon>Neocallimastigomycetes</taxon>
        <taxon>Neocallimastigales</taxon>
        <taxon>Neocallimastigaceae</taxon>
        <taxon>Anaeromyces</taxon>
    </lineage>
</organism>
<sequence length="392" mass="45135">MIIAIVLILSLIINIGKTTVINAVAFSMNGGNLLYSPFASEFNNYSLNNNLNITLNLNLFSSLNATSLVTDYETMLESLFQKKSNKYDLIFYDNIYSTKFGPYLLDLKKIIPEDHLDMYLSGVAQQTCFYKDELVGLPMVIDFDVLYINKEKLRTYNRTIPETWDELITTSQYILNEELKLNNTNFVPYNGLFSTLEVGICSLYEFIYSFRKSKESPFPEITSQEVVDALYKMKEMKEKIGSDIIFKSNEDFTAKKFSDSNFLFLKYWYLPVLTKTLDISPLPGIKKGISGSVIGGHNIGINMYSNIQKRNAVIEAFKFLTSKEMHKKYIAKNNYLTPISSLYDEDEVCKVVNCDFFKSIQLIGRPVTKSDDYIKYADNFKKNVYEFLYGNK</sequence>
<comment type="caution">
    <text evidence="2">The sequence shown here is derived from an EMBL/GenBank/DDBJ whole genome shotgun (WGS) entry which is preliminary data.</text>
</comment>
<dbReference type="InterPro" id="IPR006059">
    <property type="entry name" value="SBP"/>
</dbReference>
<dbReference type="InterPro" id="IPR050490">
    <property type="entry name" value="Bact_solute-bd_prot1"/>
</dbReference>
<dbReference type="PANTHER" id="PTHR43649:SF12">
    <property type="entry name" value="DIACETYLCHITOBIOSE BINDING PROTEIN DASA"/>
    <property type="match status" value="1"/>
</dbReference>
<evidence type="ECO:0000313" key="2">
    <source>
        <dbReference type="EMBL" id="ORX83359.1"/>
    </source>
</evidence>
<proteinExistence type="predicted"/>
<dbReference type="EMBL" id="MCFG01000074">
    <property type="protein sequence ID" value="ORX83359.1"/>
    <property type="molecule type" value="Genomic_DNA"/>
</dbReference>
<feature type="chain" id="PRO_5012621122" evidence="1">
    <location>
        <begin position="19"/>
        <end position="392"/>
    </location>
</feature>
<dbReference type="SUPFAM" id="SSF53850">
    <property type="entry name" value="Periplasmic binding protein-like II"/>
    <property type="match status" value="1"/>
</dbReference>
<feature type="signal peptide" evidence="1">
    <location>
        <begin position="1"/>
        <end position="18"/>
    </location>
</feature>
<evidence type="ECO:0000256" key="1">
    <source>
        <dbReference type="SAM" id="SignalP"/>
    </source>
</evidence>
<accession>A0A1Y1XC88</accession>
<keyword evidence="3" id="KW-1185">Reference proteome</keyword>
<dbReference type="Gene3D" id="3.40.190.10">
    <property type="entry name" value="Periplasmic binding protein-like II"/>
    <property type="match status" value="2"/>
</dbReference>
<dbReference type="PANTHER" id="PTHR43649">
    <property type="entry name" value="ARABINOSE-BINDING PROTEIN-RELATED"/>
    <property type="match status" value="1"/>
</dbReference>
<gene>
    <name evidence="2" type="ORF">BCR32DRAFT_267022</name>
</gene>
<protein>
    <submittedName>
        <fullName evidence="2">Periplasmic binding protein-like II</fullName>
    </submittedName>
</protein>
<reference evidence="2 3" key="2">
    <citation type="submission" date="2016-08" db="EMBL/GenBank/DDBJ databases">
        <title>Pervasive Adenine N6-methylation of Active Genes in Fungi.</title>
        <authorList>
            <consortium name="DOE Joint Genome Institute"/>
            <person name="Mondo S.J."/>
            <person name="Dannebaum R.O."/>
            <person name="Kuo R.C."/>
            <person name="Labutti K."/>
            <person name="Haridas S."/>
            <person name="Kuo A."/>
            <person name="Salamov A."/>
            <person name="Ahrendt S.R."/>
            <person name="Lipzen A."/>
            <person name="Sullivan W."/>
            <person name="Andreopoulos W.B."/>
            <person name="Clum A."/>
            <person name="Lindquist E."/>
            <person name="Daum C."/>
            <person name="Ramamoorthy G.K."/>
            <person name="Gryganskyi A."/>
            <person name="Culley D."/>
            <person name="Magnuson J.K."/>
            <person name="James T.Y."/>
            <person name="O'Malley M.A."/>
            <person name="Stajich J.E."/>
            <person name="Spatafora J.W."/>
            <person name="Visel A."/>
            <person name="Grigoriev I.V."/>
        </authorList>
    </citation>
    <scope>NUCLEOTIDE SEQUENCE [LARGE SCALE GENOMIC DNA]</scope>
    <source>
        <strain evidence="2 3">S4</strain>
    </source>
</reference>
<feature type="non-terminal residue" evidence="2">
    <location>
        <position position="392"/>
    </location>
</feature>